<dbReference type="Proteomes" id="UP000297149">
    <property type="component" value="Chromosome"/>
</dbReference>
<protein>
    <submittedName>
        <fullName evidence="1">Uncharacterized protein</fullName>
    </submittedName>
</protein>
<evidence type="ECO:0000313" key="2">
    <source>
        <dbReference type="Proteomes" id="UP000297149"/>
    </source>
</evidence>
<organism evidence="1 2">
    <name type="scientific">Duncaniella dubosii</name>
    <dbReference type="NCBI Taxonomy" id="2518971"/>
    <lineage>
        <taxon>Bacteria</taxon>
        <taxon>Pseudomonadati</taxon>
        <taxon>Bacteroidota</taxon>
        <taxon>Bacteroidia</taxon>
        <taxon>Bacteroidales</taxon>
        <taxon>Muribaculaceae</taxon>
        <taxon>Duncaniella</taxon>
    </lineage>
</organism>
<dbReference type="RefSeq" id="WP_128701854.1">
    <property type="nucleotide sequence ID" value="NZ_CP039396.1"/>
</dbReference>
<sequence length="82" mass="9474">MESDFILKATDKEAKALFDSQLATVKLMSFMGDKELYPTMDYNSNVVHKWEVKLRHREDIGELRGTYSYAKLMNILKSNPNG</sequence>
<accession>A0A4P7W5R9</accession>
<evidence type="ECO:0000313" key="1">
    <source>
        <dbReference type="EMBL" id="QCD42795.1"/>
    </source>
</evidence>
<name>A0A4P7W5R9_9BACT</name>
<proteinExistence type="predicted"/>
<keyword evidence="2" id="KW-1185">Reference proteome</keyword>
<dbReference type="AlphaFoldDB" id="A0A4P7W5R9"/>
<reference evidence="2" key="1">
    <citation type="submission" date="2019-02" db="EMBL/GenBank/DDBJ databases">
        <title>Isolation and identification of novel species under the genus Muribaculum.</title>
        <authorList>
            <person name="Miyake S."/>
            <person name="Ding Y."/>
            <person name="Low A."/>
            <person name="Soh M."/>
            <person name="Seedorf H."/>
        </authorList>
    </citation>
    <scope>NUCLEOTIDE SEQUENCE [LARGE SCALE GENOMIC DNA]</scope>
    <source>
        <strain evidence="2">H5</strain>
    </source>
</reference>
<dbReference type="KEGG" id="ddb:E7747_11175"/>
<gene>
    <name evidence="1" type="ORF">E7747_11175</name>
</gene>
<dbReference type="EMBL" id="CP039396">
    <property type="protein sequence ID" value="QCD42795.1"/>
    <property type="molecule type" value="Genomic_DNA"/>
</dbReference>